<evidence type="ECO:0000313" key="1">
    <source>
        <dbReference type="EMBL" id="TPP44256.1"/>
    </source>
</evidence>
<protein>
    <submittedName>
        <fullName evidence="1">Uncharacterized protein</fullName>
    </submittedName>
</protein>
<organism evidence="1 2">
    <name type="scientific">Leishmania donovani</name>
    <dbReference type="NCBI Taxonomy" id="5661"/>
    <lineage>
        <taxon>Eukaryota</taxon>
        <taxon>Discoba</taxon>
        <taxon>Euglenozoa</taxon>
        <taxon>Kinetoplastea</taxon>
        <taxon>Metakinetoplastina</taxon>
        <taxon>Trypanosomatida</taxon>
        <taxon>Trypanosomatidae</taxon>
        <taxon>Leishmaniinae</taxon>
        <taxon>Leishmania</taxon>
    </lineage>
</organism>
<dbReference type="AlphaFoldDB" id="A0A504X5F2"/>
<reference evidence="2" key="1">
    <citation type="submission" date="2019-02" db="EMBL/GenBank/DDBJ databases">
        <title>FDA dAtabase for Regulatory Grade micrObial Sequences (FDA-ARGOS): Supporting development and validation of Infectious Disease Dx tests.</title>
        <authorList>
            <person name="Duncan R."/>
            <person name="Fisher C."/>
            <person name="Tallon L."/>
            <person name="Sadzewicz L."/>
            <person name="Sengamalay N."/>
            <person name="Ott S."/>
            <person name="Godinez A."/>
            <person name="Nagaraj S."/>
            <person name="Vavikolanu K."/>
            <person name="Vyas G."/>
            <person name="Nadendla S."/>
            <person name="Aluvathingal J."/>
            <person name="Sichtig H."/>
        </authorList>
    </citation>
    <scope>NUCLEOTIDE SEQUENCE [LARGE SCALE GENOMIC DNA]</scope>
    <source>
        <strain evidence="2">FDAARGOS_360</strain>
    </source>
</reference>
<name>A0A504X5F2_LEIDO</name>
<proteinExistence type="predicted"/>
<evidence type="ECO:0000313" key="2">
    <source>
        <dbReference type="Proteomes" id="UP000318821"/>
    </source>
</evidence>
<accession>A0A504X5F2</accession>
<sequence>MQSMPRASLDALVVNRGLASSASAFTTTGDANVSLNLTQLGFKRCGRPTRITAGIPADETAILVDESGFPHITGMPGRANIIKCMAWPAKRGIPVGMATYQLPVVRLTVLLDRCHSVSMPDLPYCFVGFSGGKTHPPTSATLCLACVVINAQDLSDTDTVLKTREIPVQQFD</sequence>
<gene>
    <name evidence="1" type="ORF">CGC20_23895</name>
</gene>
<dbReference type="EMBL" id="RHLD01000031">
    <property type="protein sequence ID" value="TPP44256.1"/>
    <property type="molecule type" value="Genomic_DNA"/>
</dbReference>
<dbReference type="Proteomes" id="UP000318821">
    <property type="component" value="Unassembled WGS sequence"/>
</dbReference>
<comment type="caution">
    <text evidence="1">The sequence shown here is derived from an EMBL/GenBank/DDBJ whole genome shotgun (WGS) entry which is preliminary data.</text>
</comment>